<gene>
    <name evidence="2" type="ORF">EVAR_67638_1</name>
</gene>
<organism evidence="2 3">
    <name type="scientific">Eumeta variegata</name>
    <name type="common">Bagworm moth</name>
    <name type="synonym">Eumeta japonica</name>
    <dbReference type="NCBI Taxonomy" id="151549"/>
    <lineage>
        <taxon>Eukaryota</taxon>
        <taxon>Metazoa</taxon>
        <taxon>Ecdysozoa</taxon>
        <taxon>Arthropoda</taxon>
        <taxon>Hexapoda</taxon>
        <taxon>Insecta</taxon>
        <taxon>Pterygota</taxon>
        <taxon>Neoptera</taxon>
        <taxon>Endopterygota</taxon>
        <taxon>Lepidoptera</taxon>
        <taxon>Glossata</taxon>
        <taxon>Ditrysia</taxon>
        <taxon>Tineoidea</taxon>
        <taxon>Psychidae</taxon>
        <taxon>Oiketicinae</taxon>
        <taxon>Eumeta</taxon>
    </lineage>
</organism>
<evidence type="ECO:0000313" key="3">
    <source>
        <dbReference type="Proteomes" id="UP000299102"/>
    </source>
</evidence>
<accession>A0A4C1ZAT4</accession>
<protein>
    <submittedName>
        <fullName evidence="2">Uncharacterized protein</fullName>
    </submittedName>
</protein>
<name>A0A4C1ZAT4_EUMVA</name>
<evidence type="ECO:0000313" key="2">
    <source>
        <dbReference type="EMBL" id="GBP84039.1"/>
    </source>
</evidence>
<keyword evidence="3" id="KW-1185">Reference proteome</keyword>
<evidence type="ECO:0000256" key="1">
    <source>
        <dbReference type="SAM" id="MobiDB-lite"/>
    </source>
</evidence>
<feature type="compositionally biased region" description="Polar residues" evidence="1">
    <location>
        <begin position="71"/>
        <end position="82"/>
    </location>
</feature>
<dbReference type="AlphaFoldDB" id="A0A4C1ZAT4"/>
<comment type="caution">
    <text evidence="2">The sequence shown here is derived from an EMBL/GenBank/DDBJ whole genome shotgun (WGS) entry which is preliminary data.</text>
</comment>
<feature type="region of interest" description="Disordered" evidence="1">
    <location>
        <begin position="58"/>
        <end position="82"/>
    </location>
</feature>
<proteinExistence type="predicted"/>
<dbReference type="Proteomes" id="UP000299102">
    <property type="component" value="Unassembled WGS sequence"/>
</dbReference>
<sequence length="105" mass="11829">MQSVMQSRIKNVVEIEIKNGTAIGIAERSINVIDEGIHSMTVWAKLRARWRAPKQLGVVRSGGPRRARRQPATNNYEPTNLPLTQLRARRRVRDAGAGCVRARLM</sequence>
<reference evidence="2 3" key="1">
    <citation type="journal article" date="2019" name="Commun. Biol.">
        <title>The bagworm genome reveals a unique fibroin gene that provides high tensile strength.</title>
        <authorList>
            <person name="Kono N."/>
            <person name="Nakamura H."/>
            <person name="Ohtoshi R."/>
            <person name="Tomita M."/>
            <person name="Numata K."/>
            <person name="Arakawa K."/>
        </authorList>
    </citation>
    <scope>NUCLEOTIDE SEQUENCE [LARGE SCALE GENOMIC DNA]</scope>
</reference>
<dbReference type="EMBL" id="BGZK01001656">
    <property type="protein sequence ID" value="GBP84039.1"/>
    <property type="molecule type" value="Genomic_DNA"/>
</dbReference>